<dbReference type="InterPro" id="IPR002429">
    <property type="entry name" value="CcO_II-like_C"/>
</dbReference>
<keyword evidence="2" id="KW-0479">Metal-binding</keyword>
<dbReference type="EMBL" id="AONQ01000032">
    <property type="protein sequence ID" value="EME69528.1"/>
    <property type="molecule type" value="Genomic_DNA"/>
</dbReference>
<dbReference type="AlphaFoldDB" id="M3A9S4"/>
<proteinExistence type="predicted"/>
<dbReference type="InterPro" id="IPR001505">
    <property type="entry name" value="Copper_CuA"/>
</dbReference>
<dbReference type="SUPFAM" id="SSF49503">
    <property type="entry name" value="Cupredoxins"/>
    <property type="match status" value="1"/>
</dbReference>
<dbReference type="GO" id="GO:0016020">
    <property type="term" value="C:membrane"/>
    <property type="evidence" value="ECO:0007669"/>
    <property type="project" value="InterPro"/>
</dbReference>
<dbReference type="OrthoDB" id="9781261at2"/>
<protein>
    <submittedName>
        <fullName evidence="6">Cytochrome-c oxidase subunit II</fullName>
    </submittedName>
</protein>
<keyword evidence="4" id="KW-0812">Transmembrane</keyword>
<comment type="caution">
    <text evidence="6">The sequence shown here is derived from an EMBL/GenBank/DDBJ whole genome shotgun (WGS) entry which is preliminary data.</text>
</comment>
<evidence type="ECO:0000256" key="1">
    <source>
        <dbReference type="ARBA" id="ARBA00004196"/>
    </source>
</evidence>
<sequence>MVQHVAWVITLIAMGAVALSFLWVAARAGEFAEYPGIVERAYRLRKVLFVVLLVVSGGVSVLTLGELPYATASYGTPHEGTFRPAQVVEAVGSRWQWELSPGQIVAGRPVQFRVTSTDVTHGFGIYDDAMHLLAQTQAMPGYTNVLTYTFQRPGTYHLLCLEYCGVAHHGMMGEFTVTSH</sequence>
<feature type="transmembrane region" description="Helical" evidence="4">
    <location>
        <begin position="6"/>
        <end position="26"/>
    </location>
</feature>
<feature type="transmembrane region" description="Helical" evidence="4">
    <location>
        <begin position="47"/>
        <end position="65"/>
    </location>
</feature>
<organism evidence="6 7">
    <name type="scientific">Paramagnetospirillum caucaseum</name>
    <dbReference type="NCBI Taxonomy" id="1244869"/>
    <lineage>
        <taxon>Bacteria</taxon>
        <taxon>Pseudomonadati</taxon>
        <taxon>Pseudomonadota</taxon>
        <taxon>Alphaproteobacteria</taxon>
        <taxon>Rhodospirillales</taxon>
        <taxon>Magnetospirillaceae</taxon>
        <taxon>Paramagnetospirillum</taxon>
    </lineage>
</organism>
<evidence type="ECO:0000256" key="3">
    <source>
        <dbReference type="ARBA" id="ARBA00023008"/>
    </source>
</evidence>
<dbReference type="GO" id="GO:0004129">
    <property type="term" value="F:cytochrome-c oxidase activity"/>
    <property type="evidence" value="ECO:0007669"/>
    <property type="project" value="InterPro"/>
</dbReference>
<dbReference type="InterPro" id="IPR051403">
    <property type="entry name" value="NosZ/Cyto_c_oxidase_sub2"/>
</dbReference>
<dbReference type="PANTHER" id="PTHR42838:SF2">
    <property type="entry name" value="NITROUS-OXIDE REDUCTASE"/>
    <property type="match status" value="1"/>
</dbReference>
<keyword evidence="4" id="KW-1133">Transmembrane helix</keyword>
<dbReference type="Proteomes" id="UP000011744">
    <property type="component" value="Unassembled WGS sequence"/>
</dbReference>
<accession>M3A9S4</accession>
<dbReference type="PANTHER" id="PTHR42838">
    <property type="entry name" value="CYTOCHROME C OXIDASE SUBUNIT II"/>
    <property type="match status" value="1"/>
</dbReference>
<dbReference type="GO" id="GO:0030313">
    <property type="term" value="C:cell envelope"/>
    <property type="evidence" value="ECO:0007669"/>
    <property type="project" value="UniProtKB-SubCell"/>
</dbReference>
<dbReference type="PATRIC" id="fig|1244869.3.peg.2578"/>
<keyword evidence="4" id="KW-0472">Membrane</keyword>
<keyword evidence="3" id="KW-0186">Copper</keyword>
<dbReference type="STRING" id="1244869.H261_12779"/>
<comment type="subcellular location">
    <subcellularLocation>
        <location evidence="1">Cell envelope</location>
    </subcellularLocation>
</comment>
<reference evidence="6 7" key="1">
    <citation type="journal article" date="2014" name="Genome Announc.">
        <title>Draft Genome Sequence of Magnetospirillum sp. Strain SO-1, a Freshwater Magnetotactic Bacterium Isolated from the Ol'khovka River, Russia.</title>
        <authorList>
            <person name="Grouzdev D.S."/>
            <person name="Dziuba M.V."/>
            <person name="Sukhacheva M.S."/>
            <person name="Mardanov A.V."/>
            <person name="Beletskiy A.V."/>
            <person name="Kuznetsov B.B."/>
            <person name="Skryabin K.G."/>
        </authorList>
    </citation>
    <scope>NUCLEOTIDE SEQUENCE [LARGE SCALE GENOMIC DNA]</scope>
    <source>
        <strain evidence="6 7">SO-1</strain>
    </source>
</reference>
<dbReference type="Pfam" id="PF00116">
    <property type="entry name" value="COX2"/>
    <property type="match status" value="1"/>
</dbReference>
<dbReference type="PROSITE" id="PS00078">
    <property type="entry name" value="COX2"/>
    <property type="match status" value="1"/>
</dbReference>
<evidence type="ECO:0000256" key="2">
    <source>
        <dbReference type="ARBA" id="ARBA00022723"/>
    </source>
</evidence>
<evidence type="ECO:0000313" key="7">
    <source>
        <dbReference type="Proteomes" id="UP000011744"/>
    </source>
</evidence>
<dbReference type="CDD" id="cd13916">
    <property type="entry name" value="CuRO_HCO_II_like_1"/>
    <property type="match status" value="1"/>
</dbReference>
<dbReference type="RefSeq" id="WP_008618052.1">
    <property type="nucleotide sequence ID" value="NZ_AONQ01000032.1"/>
</dbReference>
<dbReference type="Gene3D" id="2.60.40.420">
    <property type="entry name" value="Cupredoxins - blue copper proteins"/>
    <property type="match status" value="1"/>
</dbReference>
<dbReference type="InterPro" id="IPR008972">
    <property type="entry name" value="Cupredoxin"/>
</dbReference>
<name>M3A9S4_9PROT</name>
<evidence type="ECO:0000256" key="4">
    <source>
        <dbReference type="SAM" id="Phobius"/>
    </source>
</evidence>
<gene>
    <name evidence="6" type="ORF">H261_12779</name>
</gene>
<dbReference type="GO" id="GO:0005507">
    <property type="term" value="F:copper ion binding"/>
    <property type="evidence" value="ECO:0007669"/>
    <property type="project" value="InterPro"/>
</dbReference>
<dbReference type="PROSITE" id="PS50857">
    <property type="entry name" value="COX2_CUA"/>
    <property type="match status" value="1"/>
</dbReference>
<dbReference type="eggNOG" id="COG1622">
    <property type="taxonomic scope" value="Bacteria"/>
</dbReference>
<evidence type="ECO:0000259" key="5">
    <source>
        <dbReference type="PROSITE" id="PS50857"/>
    </source>
</evidence>
<keyword evidence="7" id="KW-1185">Reference proteome</keyword>
<evidence type="ECO:0000313" key="6">
    <source>
        <dbReference type="EMBL" id="EME69528.1"/>
    </source>
</evidence>
<feature type="domain" description="Cytochrome oxidase subunit II copper A binding" evidence="5">
    <location>
        <begin position="83"/>
        <end position="180"/>
    </location>
</feature>